<dbReference type="SMART" id="SM00822">
    <property type="entry name" value="PKS_KR"/>
    <property type="match status" value="1"/>
</dbReference>
<protein>
    <recommendedName>
        <fullName evidence="5">Ketoreductase domain-containing protein</fullName>
    </recommendedName>
</protein>
<comment type="similarity">
    <text evidence="1 4">Belongs to the short-chain dehydrogenases/reductases (SDR) family.</text>
</comment>
<feature type="domain" description="Ketoreductase" evidence="5">
    <location>
        <begin position="8"/>
        <end position="184"/>
    </location>
</feature>
<evidence type="ECO:0000256" key="3">
    <source>
        <dbReference type="ARBA" id="ARBA00023027"/>
    </source>
</evidence>
<dbReference type="EMBL" id="CADCTC010000095">
    <property type="protein sequence ID" value="CAA9240403.1"/>
    <property type="molecule type" value="Genomic_DNA"/>
</dbReference>
<keyword evidence="3" id="KW-0520">NAD</keyword>
<dbReference type="FunFam" id="3.40.50.720:FF:000084">
    <property type="entry name" value="Short-chain dehydrogenase reductase"/>
    <property type="match status" value="1"/>
</dbReference>
<name>A0A6J4I3Z5_9CHLR</name>
<proteinExistence type="inferred from homology"/>
<keyword evidence="2" id="KW-0560">Oxidoreductase</keyword>
<dbReference type="InterPro" id="IPR057326">
    <property type="entry name" value="KR_dom"/>
</dbReference>
<evidence type="ECO:0000256" key="1">
    <source>
        <dbReference type="ARBA" id="ARBA00006484"/>
    </source>
</evidence>
<dbReference type="InterPro" id="IPR036291">
    <property type="entry name" value="NAD(P)-bd_dom_sf"/>
</dbReference>
<dbReference type="SUPFAM" id="SSF51735">
    <property type="entry name" value="NAD(P)-binding Rossmann-fold domains"/>
    <property type="match status" value="1"/>
</dbReference>
<dbReference type="InterPro" id="IPR002347">
    <property type="entry name" value="SDR_fam"/>
</dbReference>
<dbReference type="GO" id="GO:0016491">
    <property type="term" value="F:oxidoreductase activity"/>
    <property type="evidence" value="ECO:0007669"/>
    <property type="project" value="UniProtKB-KW"/>
</dbReference>
<dbReference type="AlphaFoldDB" id="A0A6J4I3Z5"/>
<dbReference type="Gene3D" id="3.40.50.720">
    <property type="entry name" value="NAD(P)-binding Rossmann-like Domain"/>
    <property type="match status" value="1"/>
</dbReference>
<reference evidence="6" key="1">
    <citation type="submission" date="2020-02" db="EMBL/GenBank/DDBJ databases">
        <authorList>
            <person name="Meier V. D."/>
        </authorList>
    </citation>
    <scope>NUCLEOTIDE SEQUENCE</scope>
    <source>
        <strain evidence="6">AVDCRST_MAG77</strain>
    </source>
</reference>
<gene>
    <name evidence="6" type="ORF">AVDCRST_MAG77-1642</name>
</gene>
<evidence type="ECO:0000256" key="2">
    <source>
        <dbReference type="ARBA" id="ARBA00023002"/>
    </source>
</evidence>
<sequence>MAGRLDGKVALVTGGARGIGGATAVRMAADGAKVVIADLLEAEASETLARIQQDGGEAIFVKTDVTSEDACHALGQEAVERFGRLDVLVTSAGILHGAYQSIEELALETFERVQDINVRGTFLAVKHAVPHIKKAGGGVVLCISSGAGVRGGSSSIAYGTSKAGVHGFVMCVEQALARDNIRTHAICPGSVDTVLKRENVAEGAQKAGRDPQQALAGAQLVDPAGIAGVLAFLASEEGSYVRGTIFTR</sequence>
<dbReference type="Pfam" id="PF00106">
    <property type="entry name" value="adh_short"/>
    <property type="match status" value="1"/>
</dbReference>
<organism evidence="6">
    <name type="scientific">uncultured Chloroflexota bacterium</name>
    <dbReference type="NCBI Taxonomy" id="166587"/>
    <lineage>
        <taxon>Bacteria</taxon>
        <taxon>Bacillati</taxon>
        <taxon>Chloroflexota</taxon>
        <taxon>environmental samples</taxon>
    </lineage>
</organism>
<evidence type="ECO:0000313" key="6">
    <source>
        <dbReference type="EMBL" id="CAA9240403.1"/>
    </source>
</evidence>
<dbReference type="PRINTS" id="PR00081">
    <property type="entry name" value="GDHRDH"/>
</dbReference>
<dbReference type="PANTHER" id="PTHR24321:SF8">
    <property type="entry name" value="ESTRADIOL 17-BETA-DEHYDROGENASE 8-RELATED"/>
    <property type="match status" value="1"/>
</dbReference>
<dbReference type="PRINTS" id="PR00080">
    <property type="entry name" value="SDRFAMILY"/>
</dbReference>
<dbReference type="CDD" id="cd05233">
    <property type="entry name" value="SDR_c"/>
    <property type="match status" value="1"/>
</dbReference>
<dbReference type="PANTHER" id="PTHR24321">
    <property type="entry name" value="DEHYDROGENASES, SHORT CHAIN"/>
    <property type="match status" value="1"/>
</dbReference>
<evidence type="ECO:0000259" key="5">
    <source>
        <dbReference type="SMART" id="SM00822"/>
    </source>
</evidence>
<evidence type="ECO:0000256" key="4">
    <source>
        <dbReference type="RuleBase" id="RU000363"/>
    </source>
</evidence>
<accession>A0A6J4I3Z5</accession>